<evidence type="ECO:0000259" key="2">
    <source>
        <dbReference type="PROSITE" id="PS50853"/>
    </source>
</evidence>
<evidence type="ECO:0000256" key="1">
    <source>
        <dbReference type="SAM" id="Phobius"/>
    </source>
</evidence>
<dbReference type="EnsemblMetazoa" id="Aqu2.1.27585_001">
    <property type="protein sequence ID" value="Aqu2.1.27585_001"/>
    <property type="gene ID" value="Aqu2.1.27585"/>
</dbReference>
<organism evidence="3">
    <name type="scientific">Amphimedon queenslandica</name>
    <name type="common">Sponge</name>
    <dbReference type="NCBI Taxonomy" id="400682"/>
    <lineage>
        <taxon>Eukaryota</taxon>
        <taxon>Metazoa</taxon>
        <taxon>Porifera</taxon>
        <taxon>Demospongiae</taxon>
        <taxon>Heteroscleromorpha</taxon>
        <taxon>Haplosclerida</taxon>
        <taxon>Niphatidae</taxon>
        <taxon>Amphimedon</taxon>
    </lineage>
</organism>
<keyword evidence="1" id="KW-0472">Membrane</keyword>
<dbReference type="KEGG" id="aqu:109583141"/>
<dbReference type="AlphaFoldDB" id="A0A1X7UIV9"/>
<dbReference type="Proteomes" id="UP000007879">
    <property type="component" value="Unassembled WGS sequence"/>
</dbReference>
<evidence type="ECO:0000313" key="4">
    <source>
        <dbReference type="Proteomes" id="UP000007879"/>
    </source>
</evidence>
<dbReference type="CDD" id="cd00063">
    <property type="entry name" value="FN3"/>
    <property type="match status" value="2"/>
</dbReference>
<keyword evidence="1" id="KW-1133">Transmembrane helix</keyword>
<dbReference type="InterPro" id="IPR013783">
    <property type="entry name" value="Ig-like_fold"/>
</dbReference>
<evidence type="ECO:0000313" key="3">
    <source>
        <dbReference type="EnsemblMetazoa" id="Aqu2.1.27585_001"/>
    </source>
</evidence>
<dbReference type="SUPFAM" id="SSF49265">
    <property type="entry name" value="Fibronectin type III"/>
    <property type="match status" value="1"/>
</dbReference>
<dbReference type="InParanoid" id="A0A1X7UIV9"/>
<keyword evidence="4" id="KW-1185">Reference proteome</keyword>
<proteinExistence type="predicted"/>
<dbReference type="PROSITE" id="PS50853">
    <property type="entry name" value="FN3"/>
    <property type="match status" value="1"/>
</dbReference>
<protein>
    <recommendedName>
        <fullName evidence="2">Fibronectin type-III domain-containing protein</fullName>
    </recommendedName>
</protein>
<dbReference type="EnsemblMetazoa" id="XM_019998351.1">
    <property type="protein sequence ID" value="XP_019853910.1"/>
    <property type="gene ID" value="LOC109583141"/>
</dbReference>
<feature type="domain" description="Fibronectin type-III" evidence="2">
    <location>
        <begin position="157"/>
        <end position="247"/>
    </location>
</feature>
<accession>A0A1X7UIV9</accession>
<dbReference type="SMART" id="SM00060">
    <property type="entry name" value="FN3"/>
    <property type="match status" value="2"/>
</dbReference>
<reference evidence="4" key="1">
    <citation type="journal article" date="2010" name="Nature">
        <title>The Amphimedon queenslandica genome and the evolution of animal complexity.</title>
        <authorList>
            <person name="Srivastava M."/>
            <person name="Simakov O."/>
            <person name="Chapman J."/>
            <person name="Fahey B."/>
            <person name="Gauthier M.E."/>
            <person name="Mitros T."/>
            <person name="Richards G.S."/>
            <person name="Conaco C."/>
            <person name="Dacre M."/>
            <person name="Hellsten U."/>
            <person name="Larroux C."/>
            <person name="Putnam N.H."/>
            <person name="Stanke M."/>
            <person name="Adamska M."/>
            <person name="Darling A."/>
            <person name="Degnan S.M."/>
            <person name="Oakley T.H."/>
            <person name="Plachetzki D.C."/>
            <person name="Zhai Y."/>
            <person name="Adamski M."/>
            <person name="Calcino A."/>
            <person name="Cummins S.F."/>
            <person name="Goodstein D.M."/>
            <person name="Harris C."/>
            <person name="Jackson D.J."/>
            <person name="Leys S.P."/>
            <person name="Shu S."/>
            <person name="Woodcroft B.J."/>
            <person name="Vervoort M."/>
            <person name="Kosik K.S."/>
            <person name="Manning G."/>
            <person name="Degnan B.M."/>
            <person name="Rokhsar D.S."/>
        </authorList>
    </citation>
    <scope>NUCLEOTIDE SEQUENCE [LARGE SCALE GENOMIC DNA]</scope>
</reference>
<dbReference type="InterPro" id="IPR003961">
    <property type="entry name" value="FN3_dom"/>
</dbReference>
<feature type="transmembrane region" description="Helical" evidence="1">
    <location>
        <begin position="574"/>
        <end position="603"/>
    </location>
</feature>
<name>A0A1X7UIV9_AMPQE</name>
<sequence>MRARRMQARRGHRSDSYSDLICSSAVSRPRGMMLSSFARIYLIGLLMLTKFCLSIYTVQPVSLNTTLNSTVTFTCKANRSTAYLIYFYVGFISANEDSIVKRGFTQESQYTVNETLQRTLSVWAQETNNNTNISCGTAPGDVRSTIAVLKIQGLLASVSDLTVTFINGSSVLLSWTTPYTLDNVPITRYYIDDGSMNYITNGTTSFVVSSIDPDPCTLANVSVSARNEAGIGQPAYISFYYKRVPLITPTVLVMLLWNKTMINFSMKVEKLCIGEYPNNITFHVFRTDSTVVYSNSISPEINEQMMVMTGHSPLVLPDISTVFIINVSLSNEGGEFNNVLSFGFANGMTLMCWCFLFSHMHVGPVTNIRSVIYNCTNMTISWDSPNGTNYMDYYRLEIYDNSNDQLVHSAMVHGTSYLFEVDRLIYKFIITGVNEIGEGMSETSIISLQKIPKSPQAVCTILNRTNDYVYYLVDILSTMDCILEAPDNIIIHVLCKEIGTVFSRIYQAEHSNVTEFVFSVPQYQKECNLTILLSNNAGRSDPFIIRLDTTSPATANFIQSPTIISTSTNSTTSIVITVVMVSVCTVIMLLIVCFSVLVIIIIYMKRRSKTANIVSVPNPAYDDIDKFKTNISINPAYGEVKTDTRQNVIYDEIIL</sequence>
<dbReference type="InterPro" id="IPR036116">
    <property type="entry name" value="FN3_sf"/>
</dbReference>
<reference evidence="3" key="2">
    <citation type="submission" date="2017-05" db="UniProtKB">
        <authorList>
            <consortium name="EnsemblMetazoa"/>
        </authorList>
    </citation>
    <scope>IDENTIFICATION</scope>
</reference>
<gene>
    <name evidence="3" type="primary">109583141</name>
</gene>
<keyword evidence="1" id="KW-0812">Transmembrane</keyword>
<dbReference type="Gene3D" id="2.60.40.10">
    <property type="entry name" value="Immunoglobulins"/>
    <property type="match status" value="2"/>
</dbReference>
<feature type="transmembrane region" description="Helical" evidence="1">
    <location>
        <begin position="37"/>
        <end position="58"/>
    </location>
</feature>